<evidence type="ECO:0000259" key="1">
    <source>
        <dbReference type="Pfam" id="PF21217"/>
    </source>
</evidence>
<reference evidence="2 3" key="1">
    <citation type="submission" date="2016-03" db="EMBL/GenBank/DDBJ databases">
        <authorList>
            <consortium name="Pathogen Informatics"/>
        </authorList>
    </citation>
    <scope>NUCLEOTIDE SEQUENCE [LARGE SCALE GENOMIC DNA]</scope>
    <source>
        <strain evidence="2 3">NCTC13364</strain>
    </source>
</reference>
<gene>
    <name evidence="2" type="ORF">SAMEA1982600_03793</name>
</gene>
<dbReference type="EMBL" id="FKBS01000025">
    <property type="protein sequence ID" value="SAI47327.1"/>
    <property type="molecule type" value="Genomic_DNA"/>
</dbReference>
<accession>A0A157QNH0</accession>
<name>A0A157QNH0_9BORD</name>
<dbReference type="Pfam" id="PF21217">
    <property type="entry name" value="PaaA2"/>
    <property type="match status" value="1"/>
</dbReference>
<sequence length="56" mass="6311">MGNVRPPIASEFETEEQAASYDRWFRAEVEAALREADAPDFTAYVDLTLVGHRPTL</sequence>
<dbReference type="RefSeq" id="WP_218188617.1">
    <property type="nucleotide sequence ID" value="NZ_FKBS01000025.1"/>
</dbReference>
<protein>
    <recommendedName>
        <fullName evidence="1">Stability determinant domain-containing protein</fullName>
    </recommendedName>
</protein>
<evidence type="ECO:0000313" key="3">
    <source>
        <dbReference type="Proteomes" id="UP000077037"/>
    </source>
</evidence>
<feature type="domain" description="Stability determinant" evidence="1">
    <location>
        <begin position="16"/>
        <end position="34"/>
    </location>
</feature>
<dbReference type="InterPro" id="IPR048851">
    <property type="entry name" value="PaaA2_dom"/>
</dbReference>
<evidence type="ECO:0000313" key="2">
    <source>
        <dbReference type="EMBL" id="SAI47327.1"/>
    </source>
</evidence>
<organism evidence="2 3">
    <name type="scientific">Bordetella ansorpii</name>
    <dbReference type="NCBI Taxonomy" id="288768"/>
    <lineage>
        <taxon>Bacteria</taxon>
        <taxon>Pseudomonadati</taxon>
        <taxon>Pseudomonadota</taxon>
        <taxon>Betaproteobacteria</taxon>
        <taxon>Burkholderiales</taxon>
        <taxon>Alcaligenaceae</taxon>
        <taxon>Bordetella</taxon>
    </lineage>
</organism>
<dbReference type="Gene3D" id="6.20.450.20">
    <property type="match status" value="1"/>
</dbReference>
<dbReference type="AlphaFoldDB" id="A0A157QNH0"/>
<dbReference type="Proteomes" id="UP000077037">
    <property type="component" value="Unassembled WGS sequence"/>
</dbReference>
<proteinExistence type="predicted"/>